<proteinExistence type="predicted"/>
<name>A0A8S1NJS9_PARPR</name>
<protein>
    <submittedName>
        <fullName evidence="2">Uncharacterized protein</fullName>
    </submittedName>
</protein>
<sequence length="932" mass="111275">MFNNYKLNLKENELYDQFKDKLEDNLIQEFIQLIEYYESQINQHILEQEKLLNQINNLQLQTQNKLDQELANNFQQQKQINQLQEQLQQQNTQISFLNKSMKNVYIEQLDLFSPIKVPSLSPQITRTQSINKQVKRKLLMTDKENDNYGNCYSSIKKIRQNEYFLDEQDFLVYFKEQCMKEFLDKQIEREQELFCLWQNMQNQSLEKCQQLQQTIDYVCSQMDAYKQQYYQDINLYTDVLQQLEIRVSKYQIAFQHILQNNLTQIDLNNIIQLAKTFNTEFNNVNDLDKLIDILMEFNQTTQIFNMNLQNNQNIKIENMQNQIQELEQQKKEYSDINEQRLELLELSQQMNNKIIQQSNQIEEMNQQIASLTQLFAKSLQDLERIQGENETLRKSYNCNTNFSNTVTSRTQEGSVSLKNHFITNRYSSYIPRDSFSCKNSYRIDQRQTNFSSDLKKQQPNYELDDICSLLDQLLNQGYSNNTLDFINNFQCLSGNLKIQMLWQKLKDFLVIVYYSYNQQDDIFSSLNQFIVDLKLPINQFELIIEDGLQNTTSKLESNSILLCQLLDRLVSDIHDMRLSQTYIYESNIKGESQKDYSQNIMQELTNLSKQLIHICQENDDIIVLQIERQVEIQEQLKLQRNKQLRDIQTSTCKILMELFKEWKQNYLNISQILLILCKGWQQLQQQRQDRVLDGILKNLRIENIFIYIQIMNSIIQQYFNQIAYGNSVAPLTNPQRVLDLEHIILMISSFLEDQDILQFIQINSKIRHLSKECNQLNVRILQIRLNKQKTILDNFIKDPNFITSKHHNNCYFYQFNQKTLEQKYFIKLQDLLRSKKEQLQSQIQLQNNKALQKKQLSLKVEVESNLVSNNDMENLISNIYTLINEEPKQSQFKLNIKINDITKNLCPIVQYNRVKQFANKIKAKKQFEVIHI</sequence>
<evidence type="ECO:0000313" key="2">
    <source>
        <dbReference type="EMBL" id="CAD8091629.1"/>
    </source>
</evidence>
<keyword evidence="1" id="KW-0175">Coiled coil</keyword>
<gene>
    <name evidence="2" type="ORF">PPRIM_AZ9-3.1.T0880166</name>
</gene>
<evidence type="ECO:0000313" key="3">
    <source>
        <dbReference type="Proteomes" id="UP000688137"/>
    </source>
</evidence>
<dbReference type="Proteomes" id="UP000688137">
    <property type="component" value="Unassembled WGS sequence"/>
</dbReference>
<reference evidence="2" key="1">
    <citation type="submission" date="2021-01" db="EMBL/GenBank/DDBJ databases">
        <authorList>
            <consortium name="Genoscope - CEA"/>
            <person name="William W."/>
        </authorList>
    </citation>
    <scope>NUCLEOTIDE SEQUENCE</scope>
</reference>
<dbReference type="OMA" id="KYQIAFQ"/>
<dbReference type="AlphaFoldDB" id="A0A8S1NJS9"/>
<evidence type="ECO:0000256" key="1">
    <source>
        <dbReference type="SAM" id="Coils"/>
    </source>
</evidence>
<feature type="coiled-coil region" evidence="1">
    <location>
        <begin position="829"/>
        <end position="856"/>
    </location>
</feature>
<comment type="caution">
    <text evidence="2">The sequence shown here is derived from an EMBL/GenBank/DDBJ whole genome shotgun (WGS) entry which is preliminary data.</text>
</comment>
<accession>A0A8S1NJS9</accession>
<feature type="coiled-coil region" evidence="1">
    <location>
        <begin position="309"/>
        <end position="381"/>
    </location>
</feature>
<organism evidence="2 3">
    <name type="scientific">Paramecium primaurelia</name>
    <dbReference type="NCBI Taxonomy" id="5886"/>
    <lineage>
        <taxon>Eukaryota</taxon>
        <taxon>Sar</taxon>
        <taxon>Alveolata</taxon>
        <taxon>Ciliophora</taxon>
        <taxon>Intramacronucleata</taxon>
        <taxon>Oligohymenophorea</taxon>
        <taxon>Peniculida</taxon>
        <taxon>Parameciidae</taxon>
        <taxon>Paramecium</taxon>
    </lineage>
</organism>
<dbReference type="EMBL" id="CAJJDM010000091">
    <property type="protein sequence ID" value="CAD8091629.1"/>
    <property type="molecule type" value="Genomic_DNA"/>
</dbReference>
<keyword evidence="3" id="KW-1185">Reference proteome</keyword>
<feature type="coiled-coil region" evidence="1">
    <location>
        <begin position="41"/>
        <end position="100"/>
    </location>
</feature>